<evidence type="ECO:0000256" key="5">
    <source>
        <dbReference type="ARBA" id="ARBA00023288"/>
    </source>
</evidence>
<evidence type="ECO:0000313" key="8">
    <source>
        <dbReference type="Proteomes" id="UP000247476"/>
    </source>
</evidence>
<keyword evidence="4" id="KW-0564">Palmitate</keyword>
<evidence type="ECO:0000256" key="2">
    <source>
        <dbReference type="ARBA" id="ARBA00022729"/>
    </source>
</evidence>
<evidence type="ECO:0000256" key="3">
    <source>
        <dbReference type="ARBA" id="ARBA00023136"/>
    </source>
</evidence>
<evidence type="ECO:0000256" key="1">
    <source>
        <dbReference type="ARBA" id="ARBA00022475"/>
    </source>
</evidence>
<keyword evidence="1" id="KW-1003">Cell membrane</keyword>
<feature type="compositionally biased region" description="Basic and acidic residues" evidence="6">
    <location>
        <begin position="1"/>
        <end position="17"/>
    </location>
</feature>
<gene>
    <name evidence="7" type="ORF">DLM86_14755</name>
</gene>
<accession>A0A2V5K3H6</accession>
<dbReference type="PANTHER" id="PTHR43649:SF33">
    <property type="entry name" value="POLYGALACTURONAN_RHAMNOGALACTURONAN-BINDING PROTEIN YTCQ"/>
    <property type="match status" value="1"/>
</dbReference>
<dbReference type="Gene3D" id="3.40.190.10">
    <property type="entry name" value="Periplasmic binding protein-like II"/>
    <property type="match status" value="1"/>
</dbReference>
<dbReference type="SUPFAM" id="SSF53850">
    <property type="entry name" value="Periplasmic binding protein-like II"/>
    <property type="match status" value="1"/>
</dbReference>
<keyword evidence="3" id="KW-0472">Membrane</keyword>
<feature type="region of interest" description="Disordered" evidence="6">
    <location>
        <begin position="61"/>
        <end position="80"/>
    </location>
</feature>
<keyword evidence="2" id="KW-0732">Signal</keyword>
<feature type="compositionally biased region" description="Basic residues" evidence="6">
    <location>
        <begin position="18"/>
        <end position="27"/>
    </location>
</feature>
<evidence type="ECO:0000256" key="6">
    <source>
        <dbReference type="SAM" id="MobiDB-lite"/>
    </source>
</evidence>
<dbReference type="PANTHER" id="PTHR43649">
    <property type="entry name" value="ARABINOSE-BINDING PROTEIN-RELATED"/>
    <property type="match status" value="1"/>
</dbReference>
<dbReference type="EMBL" id="QJVJ01000006">
    <property type="protein sequence ID" value="PYI53815.1"/>
    <property type="molecule type" value="Genomic_DNA"/>
</dbReference>
<comment type="caution">
    <text evidence="7">The sequence shown here is derived from an EMBL/GenBank/DDBJ whole genome shotgun (WGS) entry which is preliminary data.</text>
</comment>
<feature type="region of interest" description="Disordered" evidence="6">
    <location>
        <begin position="1"/>
        <end position="33"/>
    </location>
</feature>
<evidence type="ECO:0008006" key="9">
    <source>
        <dbReference type="Google" id="ProtNLM"/>
    </source>
</evidence>
<dbReference type="AlphaFoldDB" id="A0A2V5K3H6"/>
<keyword evidence="5" id="KW-0449">Lipoprotein</keyword>
<keyword evidence="8" id="KW-1185">Reference proteome</keyword>
<proteinExistence type="predicted"/>
<dbReference type="InterPro" id="IPR050490">
    <property type="entry name" value="Bact_solute-bd_prot1"/>
</dbReference>
<sequence>MPECSKFDASDEADSRQQRKKGGHPRMKVAQGKSDRNGTLAFAVALLLAVTLALAGCGKGAGTSDAPSQQGGETPKTATEPVTLTAAIDAVIIDPALEKLIQEELKASRPNITLNIIQPTKGNTLNELIAAGTVPDLIFTYNGRLSTYADRELLRDMTELAKTHQIDLSRFDPQMIDDVRKFSDKGELYGIPYGTNFHALYYNKDIFDKFGVAYPQDGMTWDQVVDLAKKVTRKDGNTQYRGFDPGAGISWIYQPLGIQADDYKTGKSSINNEQWRKVFELVHSFYSIPGNEPGTVTAADQFLKDKTLAMIGYTNLFSQLESAGQNGLNWDVVQYPSYPERPNIYGNASVNVIMVTKTSKHTDEAMQVIRAATSDRVQLESSKQGKVSPLKSETVRAAFGTGLPFLQGKQLQSIFKSKPVPYPLSSPYRSKSESIASKYFKEYDSGSMDVNSALSKAEEEINKMLLEEKAKK</sequence>
<dbReference type="InterPro" id="IPR006059">
    <property type="entry name" value="SBP"/>
</dbReference>
<evidence type="ECO:0000313" key="7">
    <source>
        <dbReference type="EMBL" id="PYI53815.1"/>
    </source>
</evidence>
<evidence type="ECO:0000256" key="4">
    <source>
        <dbReference type="ARBA" id="ARBA00023139"/>
    </source>
</evidence>
<organism evidence="7 8">
    <name type="scientific">Paenibacillus flagellatus</name>
    <dbReference type="NCBI Taxonomy" id="2211139"/>
    <lineage>
        <taxon>Bacteria</taxon>
        <taxon>Bacillati</taxon>
        <taxon>Bacillota</taxon>
        <taxon>Bacilli</taxon>
        <taxon>Bacillales</taxon>
        <taxon>Paenibacillaceae</taxon>
        <taxon>Paenibacillus</taxon>
    </lineage>
</organism>
<feature type="compositionally biased region" description="Polar residues" evidence="6">
    <location>
        <begin position="65"/>
        <end position="80"/>
    </location>
</feature>
<protein>
    <recommendedName>
        <fullName evidence="9">ABC transporter substrate-binding protein</fullName>
    </recommendedName>
</protein>
<name>A0A2V5K3H6_9BACL</name>
<dbReference type="Proteomes" id="UP000247476">
    <property type="component" value="Unassembled WGS sequence"/>
</dbReference>
<reference evidence="7 8" key="1">
    <citation type="submission" date="2018-05" db="EMBL/GenBank/DDBJ databases">
        <title>Paenibacillus flagellatus sp. nov., isolated from selenium mineral soil.</title>
        <authorList>
            <person name="Dai X."/>
        </authorList>
    </citation>
    <scope>NUCLEOTIDE SEQUENCE [LARGE SCALE GENOMIC DNA]</scope>
    <source>
        <strain evidence="7 8">DXL2</strain>
    </source>
</reference>
<dbReference type="Pfam" id="PF13416">
    <property type="entry name" value="SBP_bac_8"/>
    <property type="match status" value="1"/>
</dbReference>